<comment type="similarity">
    <text evidence="2">Belongs to the VgrG protein family.</text>
</comment>
<evidence type="ECO:0000313" key="7">
    <source>
        <dbReference type="EMBL" id="TWU45012.1"/>
    </source>
</evidence>
<feature type="region of interest" description="Disordered" evidence="4">
    <location>
        <begin position="679"/>
        <end position="713"/>
    </location>
</feature>
<dbReference type="RefSeq" id="WP_146597809.1">
    <property type="nucleotide sequence ID" value="NZ_SJPY01000001.1"/>
</dbReference>
<dbReference type="Gene3D" id="2.30.110.50">
    <property type="match status" value="1"/>
</dbReference>
<dbReference type="Pfam" id="PF05954">
    <property type="entry name" value="Phage_GPD"/>
    <property type="match status" value="1"/>
</dbReference>
<dbReference type="Proteomes" id="UP000315471">
    <property type="component" value="Unassembled WGS sequence"/>
</dbReference>
<organism evidence="7 8">
    <name type="scientific">Novipirellula aureliae</name>
    <dbReference type="NCBI Taxonomy" id="2527966"/>
    <lineage>
        <taxon>Bacteria</taxon>
        <taxon>Pseudomonadati</taxon>
        <taxon>Planctomycetota</taxon>
        <taxon>Planctomycetia</taxon>
        <taxon>Pirellulales</taxon>
        <taxon>Pirellulaceae</taxon>
        <taxon>Novipirellula</taxon>
    </lineage>
</organism>
<evidence type="ECO:0000256" key="3">
    <source>
        <dbReference type="ARBA" id="ARBA00022525"/>
    </source>
</evidence>
<evidence type="ECO:0000313" key="8">
    <source>
        <dbReference type="Proteomes" id="UP000315471"/>
    </source>
</evidence>
<evidence type="ECO:0000256" key="1">
    <source>
        <dbReference type="ARBA" id="ARBA00004613"/>
    </source>
</evidence>
<evidence type="ECO:0000256" key="2">
    <source>
        <dbReference type="ARBA" id="ARBA00005558"/>
    </source>
</evidence>
<dbReference type="Pfam" id="PF04717">
    <property type="entry name" value="Phage_base_V"/>
    <property type="match status" value="1"/>
</dbReference>
<dbReference type="EMBL" id="SJPY01000001">
    <property type="protein sequence ID" value="TWU45012.1"/>
    <property type="molecule type" value="Genomic_DNA"/>
</dbReference>
<dbReference type="InterPro" id="IPR037026">
    <property type="entry name" value="Vgr_OB-fold_dom_sf"/>
</dbReference>
<dbReference type="Gene3D" id="4.10.220.110">
    <property type="match status" value="1"/>
</dbReference>
<name>A0A5C6E7T4_9BACT</name>
<dbReference type="InterPro" id="IPR006533">
    <property type="entry name" value="T6SS_Vgr_RhsGE"/>
</dbReference>
<evidence type="ECO:0000259" key="5">
    <source>
        <dbReference type="Pfam" id="PF04717"/>
    </source>
</evidence>
<dbReference type="Gene3D" id="2.40.50.230">
    <property type="entry name" value="Gp5 N-terminal domain"/>
    <property type="match status" value="1"/>
</dbReference>
<dbReference type="Gene3D" id="3.55.50.10">
    <property type="entry name" value="Baseplate protein-like domains"/>
    <property type="match status" value="1"/>
</dbReference>
<dbReference type="Pfam" id="PF22178">
    <property type="entry name" value="Gp5_trimer_C"/>
    <property type="match status" value="1"/>
</dbReference>
<dbReference type="NCBIfam" id="TIGR01646">
    <property type="entry name" value="vgr_GE"/>
    <property type="match status" value="1"/>
</dbReference>
<dbReference type="InterPro" id="IPR006531">
    <property type="entry name" value="Gp5/Vgr_OB"/>
</dbReference>
<dbReference type="GO" id="GO:0005576">
    <property type="term" value="C:extracellular region"/>
    <property type="evidence" value="ECO:0007669"/>
    <property type="project" value="UniProtKB-SubCell"/>
</dbReference>
<feature type="domain" description="Gp5/Type VI secretion system Vgr C-terminal trimerisation" evidence="6">
    <location>
        <begin position="474"/>
        <end position="577"/>
    </location>
</feature>
<reference evidence="7 8" key="1">
    <citation type="submission" date="2019-02" db="EMBL/GenBank/DDBJ databases">
        <title>Deep-cultivation of Planctomycetes and their phenomic and genomic characterization uncovers novel biology.</title>
        <authorList>
            <person name="Wiegand S."/>
            <person name="Jogler M."/>
            <person name="Boedeker C."/>
            <person name="Pinto D."/>
            <person name="Vollmers J."/>
            <person name="Rivas-Marin E."/>
            <person name="Kohn T."/>
            <person name="Peeters S.H."/>
            <person name="Heuer A."/>
            <person name="Rast P."/>
            <person name="Oberbeckmann S."/>
            <person name="Bunk B."/>
            <person name="Jeske O."/>
            <person name="Meyerdierks A."/>
            <person name="Storesund J.E."/>
            <person name="Kallscheuer N."/>
            <person name="Luecker S."/>
            <person name="Lage O.M."/>
            <person name="Pohl T."/>
            <person name="Merkel B.J."/>
            <person name="Hornburger P."/>
            <person name="Mueller R.-W."/>
            <person name="Bruemmer F."/>
            <person name="Labrenz M."/>
            <person name="Spormann A.M."/>
            <person name="Op Den Camp H."/>
            <person name="Overmann J."/>
            <person name="Amann R."/>
            <person name="Jetten M.S.M."/>
            <person name="Mascher T."/>
            <person name="Medema M.H."/>
            <person name="Devos D.P."/>
            <person name="Kaster A.-K."/>
            <person name="Ovreas L."/>
            <person name="Rohde M."/>
            <person name="Galperin M.Y."/>
            <person name="Jogler C."/>
        </authorList>
    </citation>
    <scope>NUCLEOTIDE SEQUENCE [LARGE SCALE GENOMIC DNA]</scope>
    <source>
        <strain evidence="7 8">Q31b</strain>
    </source>
</reference>
<dbReference type="AlphaFoldDB" id="A0A5C6E7T4"/>
<dbReference type="SUPFAM" id="SSF69255">
    <property type="entry name" value="gp5 N-terminal domain-like"/>
    <property type="match status" value="1"/>
</dbReference>
<dbReference type="OrthoDB" id="9762420at2"/>
<evidence type="ECO:0000259" key="6">
    <source>
        <dbReference type="Pfam" id="PF22178"/>
    </source>
</evidence>
<dbReference type="InterPro" id="IPR017847">
    <property type="entry name" value="T6SS_RhsGE_Vgr_subset"/>
</dbReference>
<dbReference type="InterPro" id="IPR050708">
    <property type="entry name" value="T6SS_VgrG/RHS"/>
</dbReference>
<dbReference type="SUPFAM" id="SSF69279">
    <property type="entry name" value="Phage tail proteins"/>
    <property type="match status" value="2"/>
</dbReference>
<dbReference type="NCBIfam" id="TIGR03361">
    <property type="entry name" value="VI_Rhs_Vgr"/>
    <property type="match status" value="1"/>
</dbReference>
<dbReference type="PANTHER" id="PTHR32305">
    <property type="match status" value="1"/>
</dbReference>
<dbReference type="SUPFAM" id="SSF69349">
    <property type="entry name" value="Phage fibre proteins"/>
    <property type="match status" value="1"/>
</dbReference>
<proteinExistence type="inferred from homology"/>
<gene>
    <name evidence="7" type="ORF">Q31b_01830</name>
</gene>
<dbReference type="PANTHER" id="PTHR32305:SF15">
    <property type="entry name" value="PROTEIN RHSA-RELATED"/>
    <property type="match status" value="1"/>
</dbReference>
<sequence>MAKLQKNRQLQISTPLGEDQVFLTGFSGSEEMSRLFHYQLDLISENTKIKAEEMVGKAVCWNVLTGDGSKRYWHGYVNQLARGDVDVKGLRNYRIEVVPWLWFLTQTSDCKIFQEMEIPKIIDEVLGDFGFADYKPDFQLQHKEWEYCVQYRETDFNFLSRLMEQEGIYYYFKHSQNSHQMVITDHKHGVYDLPESKVDYPPNISQIAVDDHLDSWERRFEYVPGKYSQRDYNFKTPSNHLETEQQTAINLPNISDYEVYDYPGEYPEKGDGDVETRIRQESEETRHELISSSSTCRSFGTGGKFKVGVHRDSAEEGAEVVITSIHHIAHEAMAYETSSGGAPPFDYQNSFSCIPADKEFRPARTTPKPTISGIQTAIVTGPEGEEIYPDEFGRVKCQFHWDRYGQYDDKSSCWIRVSQGHAGAGFGVNYLPRIDEEVVVSFLEGDPDRPLITGRVYHANNKPHYPLPDHKTRMTIRTNSSKGGEGFNELTFEDLKNEERLYMQAEKNMDTRVKNDSKERIYGNRHQIIGWEKDGEKGGSQKEMVYQDKHLNVKKDQIEKIEGNYEICVGNGDADEGGNHHVVIEKQRTESIGEGNDRTVAKDERIKIGGSLSENIGKDRQTKVGMKQAIEAGQEIHLKAGMKVIIEAGAQLSLVGPGGFVDIGPAGVTIQGMMVKINSGGAAGSGSGCSPEDPEEANEADPSEPAQAWVPDH</sequence>
<keyword evidence="8" id="KW-1185">Reference proteome</keyword>
<feature type="domain" description="Gp5/Type VI secretion system Vgr protein OB-fold" evidence="5">
    <location>
        <begin position="389"/>
        <end position="457"/>
    </location>
</feature>
<dbReference type="InterPro" id="IPR054030">
    <property type="entry name" value="Gp5_Vgr_C"/>
</dbReference>
<evidence type="ECO:0000256" key="4">
    <source>
        <dbReference type="SAM" id="MobiDB-lite"/>
    </source>
</evidence>
<accession>A0A5C6E7T4</accession>
<keyword evidence="3" id="KW-0964">Secreted</keyword>
<comment type="subcellular location">
    <subcellularLocation>
        <location evidence="1">Secreted</location>
    </subcellularLocation>
</comment>
<feature type="compositionally biased region" description="Acidic residues" evidence="4">
    <location>
        <begin position="692"/>
        <end position="702"/>
    </location>
</feature>
<comment type="caution">
    <text evidence="7">The sequence shown here is derived from an EMBL/GenBank/DDBJ whole genome shotgun (WGS) entry which is preliminary data.</text>
</comment>
<protein>
    <submittedName>
        <fullName evidence="7">Phage-related baseplate assembly protein</fullName>
    </submittedName>
</protein>